<reference evidence="5 6" key="1">
    <citation type="journal article" date="2011" name="Science">
        <title>The ecoresponsive genome of Daphnia pulex.</title>
        <authorList>
            <person name="Colbourne J.K."/>
            <person name="Pfrender M.E."/>
            <person name="Gilbert D."/>
            <person name="Thomas W.K."/>
            <person name="Tucker A."/>
            <person name="Oakley T.H."/>
            <person name="Tokishita S."/>
            <person name="Aerts A."/>
            <person name="Arnold G.J."/>
            <person name="Basu M.K."/>
            <person name="Bauer D.J."/>
            <person name="Caceres C.E."/>
            <person name="Carmel L."/>
            <person name="Casola C."/>
            <person name="Choi J.H."/>
            <person name="Detter J.C."/>
            <person name="Dong Q."/>
            <person name="Dusheyko S."/>
            <person name="Eads B.D."/>
            <person name="Frohlich T."/>
            <person name="Geiler-Samerotte K.A."/>
            <person name="Gerlach D."/>
            <person name="Hatcher P."/>
            <person name="Jogdeo S."/>
            <person name="Krijgsveld J."/>
            <person name="Kriventseva E.V."/>
            <person name="Kultz D."/>
            <person name="Laforsch C."/>
            <person name="Lindquist E."/>
            <person name="Lopez J."/>
            <person name="Manak J.R."/>
            <person name="Muller J."/>
            <person name="Pangilinan J."/>
            <person name="Patwardhan R.P."/>
            <person name="Pitluck S."/>
            <person name="Pritham E.J."/>
            <person name="Rechtsteiner A."/>
            <person name="Rho M."/>
            <person name="Rogozin I.B."/>
            <person name="Sakarya O."/>
            <person name="Salamov A."/>
            <person name="Schaack S."/>
            <person name="Shapiro H."/>
            <person name="Shiga Y."/>
            <person name="Skalitzky C."/>
            <person name="Smith Z."/>
            <person name="Souvorov A."/>
            <person name="Sung W."/>
            <person name="Tang Z."/>
            <person name="Tsuchiya D."/>
            <person name="Tu H."/>
            <person name="Vos H."/>
            <person name="Wang M."/>
            <person name="Wolf Y.I."/>
            <person name="Yamagata H."/>
            <person name="Yamada T."/>
            <person name="Ye Y."/>
            <person name="Shaw J.R."/>
            <person name="Andrews J."/>
            <person name="Crease T.J."/>
            <person name="Tang H."/>
            <person name="Lucas S.M."/>
            <person name="Robertson H.M."/>
            <person name="Bork P."/>
            <person name="Koonin E.V."/>
            <person name="Zdobnov E.M."/>
            <person name="Grigoriev I.V."/>
            <person name="Lynch M."/>
            <person name="Boore J.L."/>
        </authorList>
    </citation>
    <scope>NUCLEOTIDE SEQUENCE [LARGE SCALE GENOMIC DNA]</scope>
</reference>
<keyword evidence="3" id="KW-0539">Nucleus</keyword>
<dbReference type="EMBL" id="GL732532">
    <property type="protein sequence ID" value="EFX85371.1"/>
    <property type="molecule type" value="Genomic_DNA"/>
</dbReference>
<keyword evidence="2" id="KW-0804">Transcription</keyword>
<evidence type="ECO:0000313" key="5">
    <source>
        <dbReference type="EMBL" id="EFX85371.1"/>
    </source>
</evidence>
<dbReference type="GO" id="GO:0005634">
    <property type="term" value="C:nucleus"/>
    <property type="evidence" value="ECO:0000318"/>
    <property type="project" value="GO_Central"/>
</dbReference>
<evidence type="ECO:0000256" key="3">
    <source>
        <dbReference type="ARBA" id="ARBA00023242"/>
    </source>
</evidence>
<evidence type="ECO:0000256" key="1">
    <source>
        <dbReference type="ARBA" id="ARBA00023015"/>
    </source>
</evidence>
<protein>
    <recommendedName>
        <fullName evidence="4">DUF4470 domain-containing protein</fullName>
    </recommendedName>
</protein>
<dbReference type="KEGG" id="dpx:DAPPUDRAFT_98950"/>
<evidence type="ECO:0000259" key="4">
    <source>
        <dbReference type="Pfam" id="PF14737"/>
    </source>
</evidence>
<organism evidence="5 6">
    <name type="scientific">Daphnia pulex</name>
    <name type="common">Water flea</name>
    <dbReference type="NCBI Taxonomy" id="6669"/>
    <lineage>
        <taxon>Eukaryota</taxon>
        <taxon>Metazoa</taxon>
        <taxon>Ecdysozoa</taxon>
        <taxon>Arthropoda</taxon>
        <taxon>Crustacea</taxon>
        <taxon>Branchiopoda</taxon>
        <taxon>Diplostraca</taxon>
        <taxon>Cladocera</taxon>
        <taxon>Anomopoda</taxon>
        <taxon>Daphniidae</taxon>
        <taxon>Daphnia</taxon>
    </lineage>
</organism>
<dbReference type="GO" id="GO:0000981">
    <property type="term" value="F:DNA-binding transcription factor activity, RNA polymerase II-specific"/>
    <property type="evidence" value="ECO:0000318"/>
    <property type="project" value="GO_Central"/>
</dbReference>
<sequence length="845" mass="95990">MIAPTRCLFLENCHLYYPFGNTRVRNVLKDFNNKSFGEKTGNTPTQVLFLGSGDMRNTLQATATEHVNSFHFHLNDNCPSILARNIMMLKILSAQDFDPNKEQDFSFLWDVWYNTEWPEVTRKRFLIALNELLDDKLPENVIVPDPMHYKSLKKIWKVWFTISSRNQSESEMLLCETKKKRSEVIVTSHELVMSPPHNSDEKITHTKAFSRAVNEITQNLMKRYMIGEMEDSVGRIIEQEFQAFYERGSCRLQNELKTVCINPAFLNPDTEQWQVFHSLCPFRGYLPLSQEELITSVKDKILLPTCQNILKNLVASYRSRIANVQVFFHLEDALEFCFTNANKFDVIDCSNLADHIGLANLLNAASGRLSNNPGAVLFTESMDWGKFAPSVEMYVEHILCCPLSMIPTIYGLKLNDYVELGSRYPPSWYYAVPSNLSWQKAIPFQNIVMSPSSTMADFLNKLAQKCFVSERLPDSSRVLSHRMEALERHFSPLTFHYIVSSMTQRLGGDHWFKDAHLLEIPAVFNITRRTMEAWEKGQEILKITAEIPINSVNGDALKILIPQLGAPTFRLVLVPCSVTFDNHFIHGIIRKFSNTTFSSLNEAHFIDNFSLEMKEKSEKIVATFLMASDHNLPEVYCAYVIENLNYCPLLSFGSLNSMLTEKFHLPYPFPQQTPSPVVVPRPGASLMKFASCIESEDQFKLKIIIDCNQNVSGLTVSTDQSEPCQSAHQVTLSLKQPSKRNSLTLSFPFPILVNEISATLHRTDRYIVELLPSPCLLPERIDVWSILSADRYKTAGVTGRSAVGWVDGGRGSRIKATRRPGLGDAGEAGTIVADTERTRHGTSWV</sequence>
<name>E9G4W6_DAPPU</name>
<dbReference type="PhylomeDB" id="E9G4W6"/>
<dbReference type="Proteomes" id="UP000000305">
    <property type="component" value="Unassembled WGS sequence"/>
</dbReference>
<dbReference type="GO" id="GO:0006357">
    <property type="term" value="P:regulation of transcription by RNA polymerase II"/>
    <property type="evidence" value="ECO:0000318"/>
    <property type="project" value="GO_Central"/>
</dbReference>
<proteinExistence type="predicted"/>
<dbReference type="Pfam" id="PF14737">
    <property type="entry name" value="DUF4470"/>
    <property type="match status" value="1"/>
</dbReference>
<evidence type="ECO:0000256" key="2">
    <source>
        <dbReference type="ARBA" id="ARBA00023163"/>
    </source>
</evidence>
<dbReference type="InterPro" id="IPR027974">
    <property type="entry name" value="DUF4470"/>
</dbReference>
<dbReference type="PANTHER" id="PTHR10237">
    <property type="entry name" value="DEFORMED EPIDERMAL AUTOREGULATORY FACTOR 1 HOMOLOG SUPPRESSIN"/>
    <property type="match status" value="1"/>
</dbReference>
<gene>
    <name evidence="5" type="ORF">DAPPUDRAFT_98950</name>
</gene>
<evidence type="ECO:0000313" key="6">
    <source>
        <dbReference type="Proteomes" id="UP000000305"/>
    </source>
</evidence>
<feature type="domain" description="DUF4470" evidence="4">
    <location>
        <begin position="18"/>
        <end position="117"/>
    </location>
</feature>
<dbReference type="HOGENOM" id="CLU_007156_0_0_1"/>
<dbReference type="InterPro" id="IPR024119">
    <property type="entry name" value="TF_DEAF-1"/>
</dbReference>
<dbReference type="PANTHER" id="PTHR10237:SF1">
    <property type="entry name" value="DEFORMED EPIDERMAL AUTOREGULATORY FACTOR 1 HOMOLOG"/>
    <property type="match status" value="1"/>
</dbReference>
<keyword evidence="1" id="KW-0805">Transcription regulation</keyword>
<keyword evidence="6" id="KW-1185">Reference proteome</keyword>
<dbReference type="OrthoDB" id="5958408at2759"/>
<accession>E9G4W6</accession>
<dbReference type="eggNOG" id="ENOG502QTFM">
    <property type="taxonomic scope" value="Eukaryota"/>
</dbReference>
<dbReference type="InParanoid" id="E9G4W6"/>
<dbReference type="AlphaFoldDB" id="E9G4W6"/>